<feature type="domain" description="LpxI N-terminal" evidence="2">
    <location>
        <begin position="9"/>
        <end position="143"/>
    </location>
</feature>
<evidence type="ECO:0000259" key="1">
    <source>
        <dbReference type="Pfam" id="PF06230"/>
    </source>
</evidence>
<dbReference type="EC" id="3.6.1.54" evidence="3"/>
<dbReference type="InterPro" id="IPR053174">
    <property type="entry name" value="LpxI"/>
</dbReference>
<evidence type="ECO:0000313" key="3">
    <source>
        <dbReference type="EMBL" id="QOV89983.1"/>
    </source>
</evidence>
<dbReference type="InterPro" id="IPR010415">
    <property type="entry name" value="LpxI_C"/>
</dbReference>
<gene>
    <name evidence="3" type="primary">lpxI</name>
    <name evidence="3" type="ORF">IPV69_01005</name>
</gene>
<proteinExistence type="predicted"/>
<dbReference type="PANTHER" id="PTHR39962">
    <property type="entry name" value="BLL4848 PROTEIN"/>
    <property type="match status" value="1"/>
</dbReference>
<dbReference type="GO" id="GO:0016787">
    <property type="term" value="F:hydrolase activity"/>
    <property type="evidence" value="ECO:0007669"/>
    <property type="project" value="UniProtKB-KW"/>
</dbReference>
<dbReference type="Gene3D" id="3.40.140.80">
    <property type="match status" value="1"/>
</dbReference>
<evidence type="ECO:0000313" key="4">
    <source>
        <dbReference type="Proteomes" id="UP000593765"/>
    </source>
</evidence>
<organism evidence="3 4">
    <name type="scientific">Humisphaera borealis</name>
    <dbReference type="NCBI Taxonomy" id="2807512"/>
    <lineage>
        <taxon>Bacteria</taxon>
        <taxon>Pseudomonadati</taxon>
        <taxon>Planctomycetota</taxon>
        <taxon>Phycisphaerae</taxon>
        <taxon>Tepidisphaerales</taxon>
        <taxon>Tepidisphaeraceae</taxon>
        <taxon>Humisphaera</taxon>
    </lineage>
</organism>
<feature type="domain" description="LpxI C-terminal" evidence="1">
    <location>
        <begin position="148"/>
        <end position="277"/>
    </location>
</feature>
<dbReference type="Pfam" id="PF17930">
    <property type="entry name" value="LpxI_N"/>
    <property type="match status" value="1"/>
</dbReference>
<dbReference type="Pfam" id="PF06230">
    <property type="entry name" value="LpxI_C"/>
    <property type="match status" value="1"/>
</dbReference>
<dbReference type="AlphaFoldDB" id="A0A7M2WX56"/>
<protein>
    <submittedName>
        <fullName evidence="3">UDP-2,3-diacylglucosamine diphosphatase LpxI</fullName>
        <ecNumber evidence="3">3.6.1.54</ecNumber>
    </submittedName>
</protein>
<keyword evidence="3" id="KW-0378">Hydrolase</keyword>
<dbReference type="KEGG" id="hbs:IPV69_01005"/>
<evidence type="ECO:0000259" key="2">
    <source>
        <dbReference type="Pfam" id="PF17930"/>
    </source>
</evidence>
<sequence length="287" mass="31770">MESPATEPLGLIAGEGIFPLLVARGARAAGRKVVCCAFSGHAWPELREECDTFRWVGIVRMGQWIRTLRQAGCHEAIMVGRVAKSAMYDRWRYFRYIPDWQTVKLAVRALRHDKRPQAVLQALVDHLGHQGITLIDSTHYCTDHLVTPGVLTRRQPTDSQWADIRFGWDVCQTISRLDIGQSIGVVDRDVIAVEALEGTNAMIERAGKLCRVGGWTMIKVSNSKQDMRVDVPTIGTVTIEKLAAARAGCVVLEPGKTIILEKPKVLELADRYKIAVVGYDAAAGNAR</sequence>
<dbReference type="PANTHER" id="PTHR39962:SF1">
    <property type="entry name" value="LPXI FAMILY PROTEIN"/>
    <property type="match status" value="1"/>
</dbReference>
<dbReference type="EMBL" id="CP063458">
    <property type="protein sequence ID" value="QOV89983.1"/>
    <property type="molecule type" value="Genomic_DNA"/>
</dbReference>
<dbReference type="InterPro" id="IPR041255">
    <property type="entry name" value="LpxI_N"/>
</dbReference>
<dbReference type="Proteomes" id="UP000593765">
    <property type="component" value="Chromosome"/>
</dbReference>
<reference evidence="3 4" key="1">
    <citation type="submission" date="2020-10" db="EMBL/GenBank/DDBJ databases">
        <title>Wide distribution of Phycisphaera-like planctomycetes from WD2101 soil group in peatlands and genome analysis of the first cultivated representative.</title>
        <authorList>
            <person name="Dedysh S.N."/>
            <person name="Beletsky A.V."/>
            <person name="Ivanova A."/>
            <person name="Kulichevskaya I.S."/>
            <person name="Suzina N.E."/>
            <person name="Philippov D.A."/>
            <person name="Rakitin A.L."/>
            <person name="Mardanov A.V."/>
            <person name="Ravin N.V."/>
        </authorList>
    </citation>
    <scope>NUCLEOTIDE SEQUENCE [LARGE SCALE GENOMIC DNA]</scope>
    <source>
        <strain evidence="3 4">M1803</strain>
    </source>
</reference>
<accession>A0A7M2WX56</accession>
<dbReference type="InterPro" id="IPR043167">
    <property type="entry name" value="LpxI_C_sf"/>
</dbReference>
<dbReference type="RefSeq" id="WP_206293049.1">
    <property type="nucleotide sequence ID" value="NZ_CP063458.1"/>
</dbReference>
<keyword evidence="4" id="KW-1185">Reference proteome</keyword>
<dbReference type="Gene3D" id="3.40.50.20">
    <property type="match status" value="1"/>
</dbReference>
<name>A0A7M2WX56_9BACT</name>